<feature type="region of interest" description="Disordered" evidence="1">
    <location>
        <begin position="1"/>
        <end position="28"/>
    </location>
</feature>
<evidence type="ECO:0000256" key="1">
    <source>
        <dbReference type="SAM" id="MobiDB-lite"/>
    </source>
</evidence>
<reference evidence="4" key="1">
    <citation type="submission" date="2022-11" db="UniProtKB">
        <authorList>
            <consortium name="WormBaseParasite"/>
        </authorList>
    </citation>
    <scope>IDENTIFICATION</scope>
</reference>
<keyword evidence="3" id="KW-1185">Reference proteome</keyword>
<evidence type="ECO:0000259" key="2">
    <source>
        <dbReference type="Pfam" id="PF00578"/>
    </source>
</evidence>
<protein>
    <submittedName>
        <fullName evidence="4">Alkyl hydroperoxide reductase subunit C/ Thiol specific antioxidant domain-containing protein</fullName>
    </submittedName>
</protein>
<feature type="domain" description="Alkyl hydroperoxide reductase subunit C/ Thiol specific antioxidant" evidence="2">
    <location>
        <begin position="162"/>
        <end position="253"/>
    </location>
</feature>
<evidence type="ECO:0000313" key="3">
    <source>
        <dbReference type="Proteomes" id="UP000887566"/>
    </source>
</evidence>
<dbReference type="Pfam" id="PF00578">
    <property type="entry name" value="AhpC-TSA"/>
    <property type="match status" value="1"/>
</dbReference>
<dbReference type="SUPFAM" id="SSF52833">
    <property type="entry name" value="Thioredoxin-like"/>
    <property type="match status" value="1"/>
</dbReference>
<dbReference type="Proteomes" id="UP000887566">
    <property type="component" value="Unplaced"/>
</dbReference>
<proteinExistence type="predicted"/>
<accession>A0A914UZ06</accession>
<name>A0A914UZ06_9BILA</name>
<dbReference type="Gene3D" id="3.40.30.10">
    <property type="entry name" value="Glutaredoxin"/>
    <property type="match status" value="1"/>
</dbReference>
<dbReference type="AlphaFoldDB" id="A0A914UZ06"/>
<sequence>MPTSVTELSSTNSLPNSDSSREPQQDENTELMEALAATSNALYAQLEIYKASMAATECIVDFFNENFKGRLIYRQFVPLYTRLYESLLIGTRDELELYFRKRQFEPSLMNVINGFRSAERSWDHFLTEVDEQLYVETIASNGKVQHRIDTSQIRLTDCEHLHEVTLNSTMNPRIGKMTLLVLMRFFGSPYCLDLVKAIHDRARDFEMHLCNVSIVCRGSKEGGLKWRKLTGINFPVLADEHRDFVTSLQFKQSVFQLSSTDIIHKMASDMVRKKSMIALDQAAVDDPLLDFYQMGGAVLIDNQNGVLLYIHQSAAIDDLPSVELLLETIEHTKSKGRLRPDMSVKKIILKKNCTSRFCSIL</sequence>
<dbReference type="InterPro" id="IPR000866">
    <property type="entry name" value="AhpC/TSA"/>
</dbReference>
<feature type="compositionally biased region" description="Low complexity" evidence="1">
    <location>
        <begin position="8"/>
        <end position="18"/>
    </location>
</feature>
<organism evidence="3 4">
    <name type="scientific">Plectus sambesii</name>
    <dbReference type="NCBI Taxonomy" id="2011161"/>
    <lineage>
        <taxon>Eukaryota</taxon>
        <taxon>Metazoa</taxon>
        <taxon>Ecdysozoa</taxon>
        <taxon>Nematoda</taxon>
        <taxon>Chromadorea</taxon>
        <taxon>Plectida</taxon>
        <taxon>Plectina</taxon>
        <taxon>Plectoidea</taxon>
        <taxon>Plectidae</taxon>
        <taxon>Plectus</taxon>
    </lineage>
</organism>
<dbReference type="InterPro" id="IPR036249">
    <property type="entry name" value="Thioredoxin-like_sf"/>
</dbReference>
<evidence type="ECO:0000313" key="4">
    <source>
        <dbReference type="WBParaSite" id="PSAMB.scaffold137size73696.g2323.t1"/>
    </source>
</evidence>
<dbReference type="WBParaSite" id="PSAMB.scaffold137size73696.g2323.t1">
    <property type="protein sequence ID" value="PSAMB.scaffold137size73696.g2323.t1"/>
    <property type="gene ID" value="PSAMB.scaffold137size73696.g2323"/>
</dbReference>